<dbReference type="Proteomes" id="UP001612741">
    <property type="component" value="Unassembled WGS sequence"/>
</dbReference>
<feature type="domain" description="Ricin B lectin" evidence="2">
    <location>
        <begin position="232"/>
        <end position="360"/>
    </location>
</feature>
<dbReference type="Pfam" id="PF14200">
    <property type="entry name" value="RicinB_lectin_2"/>
    <property type="match status" value="1"/>
</dbReference>
<dbReference type="RefSeq" id="WP_397090625.1">
    <property type="nucleotide sequence ID" value="NZ_JBITGY010000016.1"/>
</dbReference>
<sequence length="525" mass="57194">MKRLWVAVLAGTALLATPVQSAHAGTGTAATAARSAQDVFNDCQSPRRIRVDRTNEYINVPDCAVTLKKDPWQEWGTTEPVGDKISACEAIGSTTYSRAKSVSHSFGFQLDFALKRPVGDLSNKLDGQIGPKLGYSVTWSDTKTWSTTATVDKYHTAWMEVRPKIAKAQFDLRADYGGGERYNFADATVKLPARESREDVVTTRQARMTHEEIERCGGGDQPGGAAVRHGLTGFLLSGSGRAMDLDHGNGNSGTKIQAYTANNSNPQKWGFYHKGGNIYVMETVLAKSMLVDLHPDNNRTHLIREHGGGNQRWEFRSIGDGWYQIKNQANPGCLTDVGHGNALEEHACRDGDMFQRWKIQPSAFTPDPRNGPGDGGPAHGKVVRLHSATGFAADLKGGNPGDGTIIHAANREAGNTNQDWVLWDKGGGNWLIETNYRGGGVMDVKPGGDNFVLPTGDWTLHLIRVHGGDNQLWRFEPAGNGFYRIRSVRGTNRFPAGGCLTASGPGETLHTQNCDQGDKQLWAIR</sequence>
<dbReference type="SUPFAM" id="SSF50370">
    <property type="entry name" value="Ricin B-like lectins"/>
    <property type="match status" value="2"/>
</dbReference>
<comment type="caution">
    <text evidence="3">The sequence shown here is derived from an EMBL/GenBank/DDBJ whole genome shotgun (WGS) entry which is preliminary data.</text>
</comment>
<dbReference type="Gene3D" id="2.80.10.50">
    <property type="match status" value="2"/>
</dbReference>
<dbReference type="EMBL" id="JBITGY010000016">
    <property type="protein sequence ID" value="MFI6504746.1"/>
    <property type="molecule type" value="Genomic_DNA"/>
</dbReference>
<name>A0ABW7Z9N8_9ACTN</name>
<evidence type="ECO:0000313" key="4">
    <source>
        <dbReference type="Proteomes" id="UP001612741"/>
    </source>
</evidence>
<accession>A0ABW7Z9N8</accession>
<dbReference type="PROSITE" id="PS50231">
    <property type="entry name" value="RICIN_B_LECTIN"/>
    <property type="match status" value="2"/>
</dbReference>
<reference evidence="3 4" key="1">
    <citation type="submission" date="2024-10" db="EMBL/GenBank/DDBJ databases">
        <title>The Natural Products Discovery Center: Release of the First 8490 Sequenced Strains for Exploring Actinobacteria Biosynthetic Diversity.</title>
        <authorList>
            <person name="Kalkreuter E."/>
            <person name="Kautsar S.A."/>
            <person name="Yang D."/>
            <person name="Bader C.D."/>
            <person name="Teijaro C.N."/>
            <person name="Fluegel L."/>
            <person name="Davis C.M."/>
            <person name="Simpson J.R."/>
            <person name="Lauterbach L."/>
            <person name="Steele A.D."/>
            <person name="Gui C."/>
            <person name="Meng S."/>
            <person name="Li G."/>
            <person name="Viehrig K."/>
            <person name="Ye F."/>
            <person name="Su P."/>
            <person name="Kiefer A.F."/>
            <person name="Nichols A."/>
            <person name="Cepeda A.J."/>
            <person name="Yan W."/>
            <person name="Fan B."/>
            <person name="Jiang Y."/>
            <person name="Adhikari A."/>
            <person name="Zheng C.-J."/>
            <person name="Schuster L."/>
            <person name="Cowan T.M."/>
            <person name="Smanski M.J."/>
            <person name="Chevrette M.G."/>
            <person name="De Carvalho L.P.S."/>
            <person name="Shen B."/>
        </authorList>
    </citation>
    <scope>NUCLEOTIDE SEQUENCE [LARGE SCALE GENOMIC DNA]</scope>
    <source>
        <strain evidence="3 4">NPDC050545</strain>
    </source>
</reference>
<evidence type="ECO:0000313" key="3">
    <source>
        <dbReference type="EMBL" id="MFI6504746.1"/>
    </source>
</evidence>
<evidence type="ECO:0000256" key="1">
    <source>
        <dbReference type="SAM" id="SignalP"/>
    </source>
</evidence>
<feature type="domain" description="Ricin B lectin" evidence="2">
    <location>
        <begin position="379"/>
        <end position="525"/>
    </location>
</feature>
<keyword evidence="1" id="KW-0732">Signal</keyword>
<feature type="chain" id="PRO_5046048802" evidence="1">
    <location>
        <begin position="25"/>
        <end position="525"/>
    </location>
</feature>
<evidence type="ECO:0000259" key="2">
    <source>
        <dbReference type="SMART" id="SM00458"/>
    </source>
</evidence>
<feature type="signal peptide" evidence="1">
    <location>
        <begin position="1"/>
        <end position="24"/>
    </location>
</feature>
<keyword evidence="4" id="KW-1185">Reference proteome</keyword>
<protein>
    <submittedName>
        <fullName evidence="3">RICIN domain-containing protein</fullName>
    </submittedName>
</protein>
<proteinExistence type="predicted"/>
<dbReference type="Pfam" id="PF00652">
    <property type="entry name" value="Ricin_B_lectin"/>
    <property type="match status" value="1"/>
</dbReference>
<dbReference type="InterPro" id="IPR000772">
    <property type="entry name" value="Ricin_B_lectin"/>
</dbReference>
<dbReference type="SMART" id="SM00458">
    <property type="entry name" value="RICIN"/>
    <property type="match status" value="2"/>
</dbReference>
<dbReference type="CDD" id="cd00161">
    <property type="entry name" value="beta-trefoil_Ricin-like"/>
    <property type="match status" value="2"/>
</dbReference>
<gene>
    <name evidence="3" type="ORF">ACIBG2_45685</name>
</gene>
<organism evidence="3 4">
    <name type="scientific">Nonomuraea typhae</name>
    <dbReference type="NCBI Taxonomy" id="2603600"/>
    <lineage>
        <taxon>Bacteria</taxon>
        <taxon>Bacillati</taxon>
        <taxon>Actinomycetota</taxon>
        <taxon>Actinomycetes</taxon>
        <taxon>Streptosporangiales</taxon>
        <taxon>Streptosporangiaceae</taxon>
        <taxon>Nonomuraea</taxon>
    </lineage>
</organism>
<dbReference type="InterPro" id="IPR035992">
    <property type="entry name" value="Ricin_B-like_lectins"/>
</dbReference>